<gene>
    <name evidence="6" type="ORF">BUALT_Bualt12G0007900</name>
</gene>
<feature type="compositionally biased region" description="Basic and acidic residues" evidence="5">
    <location>
        <begin position="703"/>
        <end position="712"/>
    </location>
</feature>
<dbReference type="InterPro" id="IPR038538">
    <property type="entry name" value="MTERF_sf"/>
</dbReference>
<dbReference type="AlphaFoldDB" id="A0AAV6WSI7"/>
<name>A0AAV6WSI7_9LAMI</name>
<keyword evidence="2" id="KW-0804">Transcription</keyword>
<evidence type="ECO:0000256" key="5">
    <source>
        <dbReference type="SAM" id="MobiDB-lite"/>
    </source>
</evidence>
<accession>A0AAV6WSI7</accession>
<dbReference type="Gene3D" id="1.25.70.10">
    <property type="entry name" value="Transcription termination factor 3, mitochondrial"/>
    <property type="match status" value="2"/>
</dbReference>
<evidence type="ECO:0000256" key="3">
    <source>
        <dbReference type="ARBA" id="ARBA00022946"/>
    </source>
</evidence>
<keyword evidence="3" id="KW-0809">Transit peptide</keyword>
<dbReference type="GO" id="GO:0006353">
    <property type="term" value="P:DNA-templated transcription termination"/>
    <property type="evidence" value="ECO:0007669"/>
    <property type="project" value="UniProtKB-KW"/>
</dbReference>
<dbReference type="GO" id="GO:0003676">
    <property type="term" value="F:nucleic acid binding"/>
    <property type="evidence" value="ECO:0007669"/>
    <property type="project" value="InterPro"/>
</dbReference>
<feature type="region of interest" description="Disordered" evidence="5">
    <location>
        <begin position="590"/>
        <end position="712"/>
    </location>
</feature>
<sequence>MTSLQKLRLPHLIKYVSLLCTETKFRPSKSNLYVNGSYHILQHLRFCRTESVVNLRNGGNIGELANKSSVVRKEAQAALLEYLHCTRSLQIMDAENMSRNAPEFFDRLLKRVDIDCAKVRGSLARFLRYHPINEFEPFFESIGLKRNEYALFLPQKMMFLNDDKSLLENYYVLCNYGVARSRVGKIYKEAREVFQYECGVLQSKMQAYENLGLRQPLVVKIIASSPRLLIGNVNREFVEVLETLKKLEIEYDFLEEHISEGDSYDWKCMLELMCLLSELGLSEGQLGKILTHHPDLLLVCSGRITFCLFGLLIKFGLTLIDVQNVFLQFPQISVVKFSTNLCKCYKFLMEINTDVQDIGRIICSYTLLLGSSELKKVRSLLGALNCGKNRLREMVKNDPYVLKKFVRGVRVDRLPEENRALDVKLVKTKFLLSLGFVEDSNEMEKALKVYRGRGEELQERFDCLVDIGLSREEAISVVRVYPQTLNQSKDVIETKVGCFVKDLGYTMTDLLSYPAVVSYTMQRVKLRLLMYKWLKDKRAVHPKLSLSTLLSCSEKRFVKFYVNSLPRGIEICYCLFKLLIKMGRGRGKGKKQSAIAARDDNGSGEDEKLPVRRRGRPQKPLKDDIDEVDEIEKIDEEDVDEEDSKVLSKSTNENGRKRKKPSQVKENGDSAIEENGTKTNSTALIKSVGYRQNGSRRKNKPRRAAEVGVECK</sequence>
<comment type="similarity">
    <text evidence="1">Belongs to the mTERF family.</text>
</comment>
<feature type="coiled-coil region" evidence="4">
    <location>
        <begin position="230"/>
        <end position="257"/>
    </location>
</feature>
<evidence type="ECO:0000313" key="6">
    <source>
        <dbReference type="EMBL" id="KAG8371870.1"/>
    </source>
</evidence>
<dbReference type="PANTHER" id="PTHR34055">
    <property type="entry name" value="OS09G0491596 PROTEIN"/>
    <property type="match status" value="1"/>
</dbReference>
<dbReference type="InterPro" id="IPR003690">
    <property type="entry name" value="MTERF"/>
</dbReference>
<dbReference type="FunFam" id="1.25.70.10:FF:000019">
    <property type="entry name" value="mTERF family protein"/>
    <property type="match status" value="1"/>
</dbReference>
<keyword evidence="4" id="KW-0175">Coiled coil</keyword>
<dbReference type="EMBL" id="WHWC01000012">
    <property type="protein sequence ID" value="KAG8371870.1"/>
    <property type="molecule type" value="Genomic_DNA"/>
</dbReference>
<comment type="caution">
    <text evidence="6">The sequence shown here is derived from an EMBL/GenBank/DDBJ whole genome shotgun (WGS) entry which is preliminary data.</text>
</comment>
<keyword evidence="2" id="KW-0806">Transcription termination</keyword>
<protein>
    <submittedName>
        <fullName evidence="6">Uncharacterized protein</fullName>
    </submittedName>
</protein>
<keyword evidence="7" id="KW-1185">Reference proteome</keyword>
<evidence type="ECO:0000256" key="2">
    <source>
        <dbReference type="ARBA" id="ARBA00022472"/>
    </source>
</evidence>
<evidence type="ECO:0000256" key="1">
    <source>
        <dbReference type="ARBA" id="ARBA00007692"/>
    </source>
</evidence>
<dbReference type="Pfam" id="PF02536">
    <property type="entry name" value="mTERF"/>
    <property type="match status" value="2"/>
</dbReference>
<dbReference type="PANTHER" id="PTHR34055:SF7">
    <property type="entry name" value="NEUROFILAMENT MEDIUM POLYPEPTIDE-LIKE"/>
    <property type="match status" value="1"/>
</dbReference>
<reference evidence="6" key="1">
    <citation type="submission" date="2019-10" db="EMBL/GenBank/DDBJ databases">
        <authorList>
            <person name="Zhang R."/>
            <person name="Pan Y."/>
            <person name="Wang J."/>
            <person name="Ma R."/>
            <person name="Yu S."/>
        </authorList>
    </citation>
    <scope>NUCLEOTIDE SEQUENCE</scope>
    <source>
        <strain evidence="6">LA-IB0</strain>
        <tissue evidence="6">Leaf</tissue>
    </source>
</reference>
<dbReference type="SMART" id="SM00733">
    <property type="entry name" value="Mterf"/>
    <property type="match status" value="7"/>
</dbReference>
<feature type="compositionally biased region" description="Basic and acidic residues" evidence="5">
    <location>
        <begin position="597"/>
        <end position="610"/>
    </location>
</feature>
<dbReference type="Proteomes" id="UP000826271">
    <property type="component" value="Unassembled WGS sequence"/>
</dbReference>
<evidence type="ECO:0000313" key="7">
    <source>
        <dbReference type="Proteomes" id="UP000826271"/>
    </source>
</evidence>
<evidence type="ECO:0000256" key="4">
    <source>
        <dbReference type="SAM" id="Coils"/>
    </source>
</evidence>
<proteinExistence type="inferred from homology"/>
<organism evidence="6 7">
    <name type="scientific">Buddleja alternifolia</name>
    <dbReference type="NCBI Taxonomy" id="168488"/>
    <lineage>
        <taxon>Eukaryota</taxon>
        <taxon>Viridiplantae</taxon>
        <taxon>Streptophyta</taxon>
        <taxon>Embryophyta</taxon>
        <taxon>Tracheophyta</taxon>
        <taxon>Spermatophyta</taxon>
        <taxon>Magnoliopsida</taxon>
        <taxon>eudicotyledons</taxon>
        <taxon>Gunneridae</taxon>
        <taxon>Pentapetalae</taxon>
        <taxon>asterids</taxon>
        <taxon>lamiids</taxon>
        <taxon>Lamiales</taxon>
        <taxon>Scrophulariaceae</taxon>
        <taxon>Buddlejeae</taxon>
        <taxon>Buddleja</taxon>
    </lineage>
</organism>
<feature type="compositionally biased region" description="Acidic residues" evidence="5">
    <location>
        <begin position="624"/>
        <end position="643"/>
    </location>
</feature>
<keyword evidence="2" id="KW-0805">Transcription regulation</keyword>